<dbReference type="SUPFAM" id="SSF52980">
    <property type="entry name" value="Restriction endonuclease-like"/>
    <property type="match status" value="1"/>
</dbReference>
<sequence>MTVVLDRIDMADSDELSPEDTFLDDMFDRLERLPVPEGYKVEIVEGTVYMSPQRRTHWKIIFGVACQLRAYFGEDAEIDSDVRIDLPGYRNGFCPDVAKVAEGAEPDAKGRFDPKDLEFVAEVISKDTKGNDYGPKKQAYAEAGVPVLLIVDPYEAKCHVYTSPKDGAYHSELITDFGEPVDLSCTPLGLTISTDKFPRD</sequence>
<dbReference type="GO" id="GO:0004519">
    <property type="term" value="F:endonuclease activity"/>
    <property type="evidence" value="ECO:0007669"/>
    <property type="project" value="UniProtKB-KW"/>
</dbReference>
<evidence type="ECO:0000313" key="2">
    <source>
        <dbReference type="EMBL" id="GAA0428605.1"/>
    </source>
</evidence>
<evidence type="ECO:0000313" key="3">
    <source>
        <dbReference type="Proteomes" id="UP001500879"/>
    </source>
</evidence>
<gene>
    <name evidence="2" type="ORF">GCM10010357_57810</name>
</gene>
<keyword evidence="2" id="KW-0255">Endonuclease</keyword>
<dbReference type="RefSeq" id="WP_344030696.1">
    <property type="nucleotide sequence ID" value="NZ_BAAABX010000061.1"/>
</dbReference>
<dbReference type="EMBL" id="BAAABX010000061">
    <property type="protein sequence ID" value="GAA0428605.1"/>
    <property type="molecule type" value="Genomic_DNA"/>
</dbReference>
<dbReference type="CDD" id="cd06260">
    <property type="entry name" value="DUF820-like"/>
    <property type="match status" value="1"/>
</dbReference>
<dbReference type="Pfam" id="PF05685">
    <property type="entry name" value="Uma2"/>
    <property type="match status" value="1"/>
</dbReference>
<comment type="caution">
    <text evidence="2">The sequence shown here is derived from an EMBL/GenBank/DDBJ whole genome shotgun (WGS) entry which is preliminary data.</text>
</comment>
<reference evidence="3" key="1">
    <citation type="journal article" date="2019" name="Int. J. Syst. Evol. Microbiol.">
        <title>The Global Catalogue of Microorganisms (GCM) 10K type strain sequencing project: providing services to taxonomists for standard genome sequencing and annotation.</title>
        <authorList>
            <consortium name="The Broad Institute Genomics Platform"/>
            <consortium name="The Broad Institute Genome Sequencing Center for Infectious Disease"/>
            <person name="Wu L."/>
            <person name="Ma J."/>
        </authorList>
    </citation>
    <scope>NUCLEOTIDE SEQUENCE [LARGE SCALE GENOMIC DNA]</scope>
    <source>
        <strain evidence="3">JCM 4788</strain>
    </source>
</reference>
<dbReference type="InterPro" id="IPR011335">
    <property type="entry name" value="Restrct_endonuc-II-like"/>
</dbReference>
<dbReference type="PANTHER" id="PTHR35400">
    <property type="entry name" value="SLR1083 PROTEIN"/>
    <property type="match status" value="1"/>
</dbReference>
<accession>A0ABP3IVC9</accession>
<name>A0ABP3IVC9_9ACTN</name>
<dbReference type="Proteomes" id="UP001500879">
    <property type="component" value="Unassembled WGS sequence"/>
</dbReference>
<feature type="domain" description="Putative restriction endonuclease" evidence="1">
    <location>
        <begin position="28"/>
        <end position="193"/>
    </location>
</feature>
<organism evidence="2 3">
    <name type="scientific">Streptomyces luteireticuli</name>
    <dbReference type="NCBI Taxonomy" id="173858"/>
    <lineage>
        <taxon>Bacteria</taxon>
        <taxon>Bacillati</taxon>
        <taxon>Actinomycetota</taxon>
        <taxon>Actinomycetes</taxon>
        <taxon>Kitasatosporales</taxon>
        <taxon>Streptomycetaceae</taxon>
        <taxon>Streptomyces</taxon>
    </lineage>
</organism>
<dbReference type="PANTHER" id="PTHR35400:SF3">
    <property type="entry name" value="SLL1072 PROTEIN"/>
    <property type="match status" value="1"/>
</dbReference>
<protein>
    <submittedName>
        <fullName evidence="2">Uma2 family endonuclease</fullName>
    </submittedName>
</protein>
<dbReference type="InterPro" id="IPR012296">
    <property type="entry name" value="Nuclease_put_TT1808"/>
</dbReference>
<proteinExistence type="predicted"/>
<keyword evidence="3" id="KW-1185">Reference proteome</keyword>
<keyword evidence="2" id="KW-0378">Hydrolase</keyword>
<keyword evidence="2" id="KW-0540">Nuclease</keyword>
<dbReference type="InterPro" id="IPR008538">
    <property type="entry name" value="Uma2"/>
</dbReference>
<dbReference type="Gene3D" id="3.90.1570.10">
    <property type="entry name" value="tt1808, chain A"/>
    <property type="match status" value="1"/>
</dbReference>
<evidence type="ECO:0000259" key="1">
    <source>
        <dbReference type="Pfam" id="PF05685"/>
    </source>
</evidence>